<evidence type="ECO:0000313" key="2">
    <source>
        <dbReference type="EMBL" id="RNL02787.1"/>
    </source>
</evidence>
<evidence type="ECO:0000256" key="1">
    <source>
        <dbReference type="SAM" id="Phobius"/>
    </source>
</evidence>
<dbReference type="EMBL" id="PYTT01000090">
    <property type="protein sequence ID" value="RNL02787.1"/>
    <property type="molecule type" value="Genomic_DNA"/>
</dbReference>
<sequence length="70" mass="7604">MEESFLSAAEQMNPRLVQFLPRGAWPTHAAIIPAGVAGSVLAPIRILDGLRARKRVGQGQNLRQFVPKGI</sequence>
<comment type="caution">
    <text evidence="2">The sequence shown here is derived from an EMBL/GenBank/DDBJ whole genome shotgun (WGS) entry which is preliminary data.</text>
</comment>
<dbReference type="KEGG" id="xva:C7V42_03110"/>
<dbReference type="Proteomes" id="UP000284283">
    <property type="component" value="Unassembled WGS sequence"/>
</dbReference>
<evidence type="ECO:0000313" key="3">
    <source>
        <dbReference type="Proteomes" id="UP000284283"/>
    </source>
</evidence>
<organism evidence="2 3">
    <name type="scientific">Xanthomonas vasicola pv. vasculorum</name>
    <dbReference type="NCBI Taxonomy" id="325776"/>
    <lineage>
        <taxon>Bacteria</taxon>
        <taxon>Pseudomonadati</taxon>
        <taxon>Pseudomonadota</taxon>
        <taxon>Gammaproteobacteria</taxon>
        <taxon>Lysobacterales</taxon>
        <taxon>Lysobacteraceae</taxon>
        <taxon>Xanthomonas</taxon>
    </lineage>
</organism>
<feature type="transmembrane region" description="Helical" evidence="1">
    <location>
        <begin position="25"/>
        <end position="47"/>
    </location>
</feature>
<gene>
    <name evidence="2" type="ORF">C9386_10715</name>
</gene>
<accession>A0AAE8F7J8</accession>
<reference evidence="2 3" key="1">
    <citation type="submission" date="2018-03" db="EMBL/GenBank/DDBJ databases">
        <authorList>
            <person name="Wu G."/>
        </authorList>
    </citation>
    <scope>NUCLEOTIDE SEQUENCE [LARGE SCALE GENOMIC DNA]</scope>
    <source>
        <strain evidence="2 3">SAM-118</strain>
    </source>
</reference>
<dbReference type="AlphaFoldDB" id="A0AAE8F7J8"/>
<protein>
    <submittedName>
        <fullName evidence="2">Uncharacterized protein</fullName>
    </submittedName>
</protein>
<name>A0AAE8F7J8_XANVA</name>
<keyword evidence="1" id="KW-1133">Transmembrane helix</keyword>
<proteinExistence type="predicted"/>
<keyword evidence="1" id="KW-0812">Transmembrane</keyword>
<keyword evidence="1" id="KW-0472">Membrane</keyword>